<accession>A0A381ZAY3</accession>
<dbReference type="Gene3D" id="2.40.160.60">
    <property type="entry name" value="Outer membrane protein transport protein (OMPP1/FadL/TodX)"/>
    <property type="match status" value="1"/>
</dbReference>
<name>A0A381ZAY3_9ZZZZ</name>
<evidence type="ECO:0000313" key="1">
    <source>
        <dbReference type="EMBL" id="SVA86032.1"/>
    </source>
</evidence>
<feature type="non-terminal residue" evidence="1">
    <location>
        <position position="251"/>
    </location>
</feature>
<protein>
    <recommendedName>
        <fullName evidence="2">PorV/PorQ family protein</fullName>
    </recommendedName>
</protein>
<evidence type="ECO:0008006" key="2">
    <source>
        <dbReference type="Google" id="ProtNLM"/>
    </source>
</evidence>
<dbReference type="AlphaFoldDB" id="A0A381ZAY3"/>
<proteinExistence type="predicted"/>
<dbReference type="EMBL" id="UINC01020503">
    <property type="protein sequence ID" value="SVA86032.1"/>
    <property type="molecule type" value="Genomic_DNA"/>
</dbReference>
<dbReference type="SUPFAM" id="SSF56935">
    <property type="entry name" value="Porins"/>
    <property type="match status" value="1"/>
</dbReference>
<gene>
    <name evidence="1" type="ORF">METZ01_LOCUS138886</name>
</gene>
<dbReference type="NCBIfam" id="NF033709">
    <property type="entry name" value="PorV_fam"/>
    <property type="match status" value="1"/>
</dbReference>
<sequence length="251" mass="27983">VFLSILSGQNLFPILGGQRAGTSVFTFLKVGVSARAEGMGEAVVALHQNAASIYYNPATVAQFQQMEISASRVQWPADIQYDFISIVTPFRSRHYLGLSAGILHMKPMLETTEYNPHGTGTYFIFQDRFIGLTYGSKMTDRFSFGITVKYVAENLAGYHMASSMIDMGTYYWTGYRSLRFSASLSHFGPQAKPEGTFIKRILDMDTGEDIEIESEFELFSPPTIFRVGAAMELYETKEQGVTASIQLNHPV</sequence>
<organism evidence="1">
    <name type="scientific">marine metagenome</name>
    <dbReference type="NCBI Taxonomy" id="408172"/>
    <lineage>
        <taxon>unclassified sequences</taxon>
        <taxon>metagenomes</taxon>
        <taxon>ecological metagenomes</taxon>
    </lineage>
</organism>
<feature type="non-terminal residue" evidence="1">
    <location>
        <position position="1"/>
    </location>
</feature>
<reference evidence="1" key="1">
    <citation type="submission" date="2018-05" db="EMBL/GenBank/DDBJ databases">
        <authorList>
            <person name="Lanie J.A."/>
            <person name="Ng W.-L."/>
            <person name="Kazmierczak K.M."/>
            <person name="Andrzejewski T.M."/>
            <person name="Davidsen T.M."/>
            <person name="Wayne K.J."/>
            <person name="Tettelin H."/>
            <person name="Glass J.I."/>
            <person name="Rusch D."/>
            <person name="Podicherti R."/>
            <person name="Tsui H.-C.T."/>
            <person name="Winkler M.E."/>
        </authorList>
    </citation>
    <scope>NUCLEOTIDE SEQUENCE</scope>
</reference>